<protein>
    <submittedName>
        <fullName evidence="6">Anaerobic dimethyl sulfoxide reductase chain B</fullName>
    </submittedName>
</protein>
<dbReference type="InterPro" id="IPR017900">
    <property type="entry name" value="4Fe4S_Fe_S_CS"/>
</dbReference>
<evidence type="ECO:0000259" key="5">
    <source>
        <dbReference type="PROSITE" id="PS51379"/>
    </source>
</evidence>
<name>A0A1Q8QYU7_9FIRM</name>
<dbReference type="EMBL" id="MLBF01000008">
    <property type="protein sequence ID" value="OLN32548.1"/>
    <property type="molecule type" value="Genomic_DNA"/>
</dbReference>
<dbReference type="Proteomes" id="UP000186102">
    <property type="component" value="Unassembled WGS sequence"/>
</dbReference>
<dbReference type="SUPFAM" id="SSF54862">
    <property type="entry name" value="4Fe-4S ferredoxins"/>
    <property type="match status" value="1"/>
</dbReference>
<evidence type="ECO:0000256" key="2">
    <source>
        <dbReference type="ARBA" id="ARBA00022723"/>
    </source>
</evidence>
<dbReference type="PROSITE" id="PS51379">
    <property type="entry name" value="4FE4S_FER_2"/>
    <property type="match status" value="3"/>
</dbReference>
<dbReference type="GO" id="GO:0046872">
    <property type="term" value="F:metal ion binding"/>
    <property type="evidence" value="ECO:0007669"/>
    <property type="project" value="UniProtKB-KW"/>
</dbReference>
<evidence type="ECO:0000256" key="1">
    <source>
        <dbReference type="ARBA" id="ARBA00022485"/>
    </source>
</evidence>
<dbReference type="InterPro" id="IPR017896">
    <property type="entry name" value="4Fe4S_Fe-S-bd"/>
</dbReference>
<dbReference type="RefSeq" id="WP_075364279.1">
    <property type="nucleotide sequence ID" value="NZ_MLBF01000008.1"/>
</dbReference>
<keyword evidence="7" id="KW-1185">Reference proteome</keyword>
<evidence type="ECO:0000313" key="7">
    <source>
        <dbReference type="Proteomes" id="UP000186102"/>
    </source>
</evidence>
<keyword evidence="2" id="KW-0479">Metal-binding</keyword>
<keyword evidence="4" id="KW-0411">Iron-sulfur</keyword>
<comment type="caution">
    <text evidence="6">The sequence shown here is derived from an EMBL/GenBank/DDBJ whole genome shotgun (WGS) entry which is preliminary data.</text>
</comment>
<feature type="domain" description="4Fe-4S ferredoxin-type" evidence="5">
    <location>
        <begin position="50"/>
        <end position="81"/>
    </location>
</feature>
<dbReference type="GO" id="GO:0051539">
    <property type="term" value="F:4 iron, 4 sulfur cluster binding"/>
    <property type="evidence" value="ECO:0007669"/>
    <property type="project" value="UniProtKB-KW"/>
</dbReference>
<dbReference type="Gene3D" id="3.30.70.20">
    <property type="match status" value="2"/>
</dbReference>
<proteinExistence type="predicted"/>
<dbReference type="InterPro" id="IPR050954">
    <property type="entry name" value="ET_IronSulfur_Cluster-Binding"/>
</dbReference>
<evidence type="ECO:0000256" key="3">
    <source>
        <dbReference type="ARBA" id="ARBA00023004"/>
    </source>
</evidence>
<keyword evidence="1" id="KW-0004">4Fe-4S</keyword>
<feature type="domain" description="4Fe-4S ferredoxin-type" evidence="5">
    <location>
        <begin position="5"/>
        <end position="35"/>
    </location>
</feature>
<accession>A0A1Q8QYU7</accession>
<dbReference type="AlphaFoldDB" id="A0A1Q8QYU7"/>
<dbReference type="PANTHER" id="PTHR43177:SF9">
    <property type="entry name" value="PROTEIN NRFC"/>
    <property type="match status" value="1"/>
</dbReference>
<dbReference type="STRING" id="1888891.DSOL_1586"/>
<gene>
    <name evidence="6" type="ORF">DSOL_1586</name>
</gene>
<dbReference type="PANTHER" id="PTHR43177">
    <property type="entry name" value="PROTEIN NRFC"/>
    <property type="match status" value="1"/>
</dbReference>
<organism evidence="6 7">
    <name type="scientific">Desulfosporosinus metallidurans</name>
    <dbReference type="NCBI Taxonomy" id="1888891"/>
    <lineage>
        <taxon>Bacteria</taxon>
        <taxon>Bacillati</taxon>
        <taxon>Bacillota</taxon>
        <taxon>Clostridia</taxon>
        <taxon>Eubacteriales</taxon>
        <taxon>Desulfitobacteriaceae</taxon>
        <taxon>Desulfosporosinus</taxon>
    </lineage>
</organism>
<dbReference type="Pfam" id="PF13247">
    <property type="entry name" value="Fer4_11"/>
    <property type="match status" value="1"/>
</dbReference>
<dbReference type="PROSITE" id="PS00198">
    <property type="entry name" value="4FE4S_FER_1"/>
    <property type="match status" value="1"/>
</dbReference>
<feature type="domain" description="4Fe-4S ferredoxin-type" evidence="5">
    <location>
        <begin position="82"/>
        <end position="111"/>
    </location>
</feature>
<reference evidence="6 7" key="1">
    <citation type="submission" date="2016-09" db="EMBL/GenBank/DDBJ databases">
        <title>Complete genome of Desulfosporosinus sp. OL.</title>
        <authorList>
            <person name="Mardanov A."/>
            <person name="Beletsky A."/>
            <person name="Panova A."/>
            <person name="Karnachuk O."/>
            <person name="Ravin N."/>
        </authorList>
    </citation>
    <scope>NUCLEOTIDE SEQUENCE [LARGE SCALE GENOMIC DNA]</scope>
    <source>
        <strain evidence="6 7">OL</strain>
    </source>
</reference>
<keyword evidence="3" id="KW-0408">Iron</keyword>
<dbReference type="OrthoDB" id="9810688at2"/>
<dbReference type="CDD" id="cd16371">
    <property type="entry name" value="DMSOR_beta_like"/>
    <property type="match status" value="1"/>
</dbReference>
<sequence length="188" mass="21119">MSKQLGFLHNSEKCVGCRGCEMACKNEYQIDAAPQWRKVFQLHEEDYPLPTRMFFSMACNHCAHPECLRVCPVEAYTKREDGIVVHDPNRCIGCRLCTMACPYDRPQFNPAKKKVEKCNLCYQRIDKGEKPACVAGCITGALELVEINSSLDQEIGVLKTLPGLPSPNITTPSIRFIGPKQGKQIRRG</sequence>
<evidence type="ECO:0000256" key="4">
    <source>
        <dbReference type="ARBA" id="ARBA00023014"/>
    </source>
</evidence>
<dbReference type="Pfam" id="PF12800">
    <property type="entry name" value="Fer4_4"/>
    <property type="match status" value="1"/>
</dbReference>
<evidence type="ECO:0000313" key="6">
    <source>
        <dbReference type="EMBL" id="OLN32548.1"/>
    </source>
</evidence>